<dbReference type="PANTHER" id="PTHR10900">
    <property type="entry name" value="PERIOSTIN-RELATED"/>
    <property type="match status" value="1"/>
</dbReference>
<feature type="domain" description="FAS1" evidence="2">
    <location>
        <begin position="317"/>
        <end position="449"/>
    </location>
</feature>
<dbReference type="GO" id="GO:0050839">
    <property type="term" value="F:cell adhesion molecule binding"/>
    <property type="evidence" value="ECO:0007669"/>
    <property type="project" value="TreeGrafter"/>
</dbReference>
<dbReference type="AlphaFoldDB" id="A0AAV4A986"/>
<dbReference type="EMBL" id="BLXT01003724">
    <property type="protein sequence ID" value="GFO03193.1"/>
    <property type="molecule type" value="Genomic_DNA"/>
</dbReference>
<dbReference type="Proteomes" id="UP000735302">
    <property type="component" value="Unassembled WGS sequence"/>
</dbReference>
<evidence type="ECO:0000313" key="4">
    <source>
        <dbReference type="Proteomes" id="UP000735302"/>
    </source>
</evidence>
<feature type="domain" description="FAS1" evidence="2">
    <location>
        <begin position="595"/>
        <end position="732"/>
    </location>
</feature>
<dbReference type="Gene3D" id="2.30.180.10">
    <property type="entry name" value="FAS1 domain"/>
    <property type="match status" value="4"/>
</dbReference>
<comment type="caution">
    <text evidence="3">The sequence shown here is derived from an EMBL/GenBank/DDBJ whole genome shotgun (WGS) entry which is preliminary data.</text>
</comment>
<name>A0AAV4A986_9GAST</name>
<dbReference type="GO" id="GO:0005615">
    <property type="term" value="C:extracellular space"/>
    <property type="evidence" value="ECO:0007669"/>
    <property type="project" value="TreeGrafter"/>
</dbReference>
<dbReference type="GO" id="GO:0031012">
    <property type="term" value="C:extracellular matrix"/>
    <property type="evidence" value="ECO:0007669"/>
    <property type="project" value="TreeGrafter"/>
</dbReference>
<dbReference type="GO" id="GO:0030198">
    <property type="term" value="P:extracellular matrix organization"/>
    <property type="evidence" value="ECO:0007669"/>
    <property type="project" value="TreeGrafter"/>
</dbReference>
<dbReference type="InterPro" id="IPR036378">
    <property type="entry name" value="FAS1_dom_sf"/>
</dbReference>
<dbReference type="SUPFAM" id="SSF82153">
    <property type="entry name" value="FAS1 domain"/>
    <property type="match status" value="4"/>
</dbReference>
<sequence length="753" mass="84405">MAMKMLLVAVVAIAMLASMVASVNLRESYGSNEESHDFDQGQVSRSHNWNRHSVNNLFNLLFNVHTGGMRPWWEGPNVCQSEKIEEKNTTDTSGEEGEGVELSRHFSTRFQICDESESVYKCTITQHDQDGHRKMVILYECCKGYERQKGDDGCPRQVELRDLLTLADELGLSDFLKAVSGAGLEQELMSREVTVFAPVNGGFGGASDFDVMGPSIVLQRDAPYTITEVDGSESRVQERIQSGLMSHVISGARRSSSFHDEEIIETGAFEATGIRVNFFYTPKQKLMTANCVPVVSRDNRGSNGVIHTVERLLPTVTESLMDMVKSRPDLSTLKTVLATARYVPKLEEDGQGTLLAPSNDAFARMNPRLRGRLLAGDKKCLQKVVDNHILPHTICSSVIQGKARTLNSLGHYLNISRSEDDKVFVHGAQVTQRDIMATNGVMHVIDEVIVPKEALDFVDVLEKEGFTELLNLVEAAGLTKTLEMAENVTVFAPTNAAIQKLPENLRSRLIQDRELLREVLFYHVSPNADERRHLYKGQSLPTLTEGSNIRIDTYSLHPFHHYGVLTAQCAPLTGTRMEACNGRVRAIQDVMIPPRGNVVDVLSLDKKFSILVSLVKRAGLADALQEEGPFTVFAPNNRAFEQLGQEVLEDLDQDVEKLKTVLKRHVIQDNLCCAGIFRRHSWFGHSRVRTLSGHRLRVSRDYSNTPRVERASITTCDSTATNGNVLEIDSVLLDRRPFGYHRSRWNRRRYWEP</sequence>
<feature type="chain" id="PRO_5043416478" evidence="1">
    <location>
        <begin position="23"/>
        <end position="753"/>
    </location>
</feature>
<protein>
    <submittedName>
        <fullName evidence="3">Transforming growth factor-beta-induced protein</fullName>
    </submittedName>
</protein>
<feature type="domain" description="FAS1" evidence="2">
    <location>
        <begin position="453"/>
        <end position="591"/>
    </location>
</feature>
<accession>A0AAV4A986</accession>
<feature type="domain" description="FAS1" evidence="2">
    <location>
        <begin position="159"/>
        <end position="313"/>
    </location>
</feature>
<proteinExistence type="predicted"/>
<keyword evidence="1" id="KW-0732">Signal</keyword>
<dbReference type="PANTHER" id="PTHR10900:SF77">
    <property type="entry name" value="FI19380P1"/>
    <property type="match status" value="1"/>
</dbReference>
<feature type="signal peptide" evidence="1">
    <location>
        <begin position="1"/>
        <end position="22"/>
    </location>
</feature>
<reference evidence="3 4" key="1">
    <citation type="journal article" date="2021" name="Elife">
        <title>Chloroplast acquisition without the gene transfer in kleptoplastic sea slugs, Plakobranchus ocellatus.</title>
        <authorList>
            <person name="Maeda T."/>
            <person name="Takahashi S."/>
            <person name="Yoshida T."/>
            <person name="Shimamura S."/>
            <person name="Takaki Y."/>
            <person name="Nagai Y."/>
            <person name="Toyoda A."/>
            <person name="Suzuki Y."/>
            <person name="Arimoto A."/>
            <person name="Ishii H."/>
            <person name="Satoh N."/>
            <person name="Nishiyama T."/>
            <person name="Hasebe M."/>
            <person name="Maruyama T."/>
            <person name="Minagawa J."/>
            <person name="Obokata J."/>
            <person name="Shigenobu S."/>
        </authorList>
    </citation>
    <scope>NUCLEOTIDE SEQUENCE [LARGE SCALE GENOMIC DNA]</scope>
</reference>
<dbReference type="FunFam" id="2.30.180.10:FF:000032">
    <property type="entry name" value="Fasciclin domain-containing protein, putative"/>
    <property type="match status" value="3"/>
</dbReference>
<organism evidence="3 4">
    <name type="scientific">Plakobranchus ocellatus</name>
    <dbReference type="NCBI Taxonomy" id="259542"/>
    <lineage>
        <taxon>Eukaryota</taxon>
        <taxon>Metazoa</taxon>
        <taxon>Spiralia</taxon>
        <taxon>Lophotrochozoa</taxon>
        <taxon>Mollusca</taxon>
        <taxon>Gastropoda</taxon>
        <taxon>Heterobranchia</taxon>
        <taxon>Euthyneura</taxon>
        <taxon>Panpulmonata</taxon>
        <taxon>Sacoglossa</taxon>
        <taxon>Placobranchoidea</taxon>
        <taxon>Plakobranchidae</taxon>
        <taxon>Plakobranchus</taxon>
    </lineage>
</organism>
<dbReference type="InterPro" id="IPR050904">
    <property type="entry name" value="Adhesion/Biosynth-related"/>
</dbReference>
<evidence type="ECO:0000256" key="1">
    <source>
        <dbReference type="SAM" id="SignalP"/>
    </source>
</evidence>
<evidence type="ECO:0000259" key="2">
    <source>
        <dbReference type="PROSITE" id="PS50213"/>
    </source>
</evidence>
<dbReference type="PROSITE" id="PS50213">
    <property type="entry name" value="FAS1"/>
    <property type="match status" value="4"/>
</dbReference>
<gene>
    <name evidence="3" type="ORF">PoB_002969800</name>
</gene>
<keyword evidence="4" id="KW-1185">Reference proteome</keyword>
<dbReference type="InterPro" id="IPR000782">
    <property type="entry name" value="FAS1_domain"/>
</dbReference>
<evidence type="ECO:0000313" key="3">
    <source>
        <dbReference type="EMBL" id="GFO03193.1"/>
    </source>
</evidence>
<dbReference type="SMART" id="SM00554">
    <property type="entry name" value="FAS1"/>
    <property type="match status" value="4"/>
</dbReference>
<dbReference type="GO" id="GO:0007155">
    <property type="term" value="P:cell adhesion"/>
    <property type="evidence" value="ECO:0007669"/>
    <property type="project" value="TreeGrafter"/>
</dbReference>
<dbReference type="Pfam" id="PF02469">
    <property type="entry name" value="Fasciclin"/>
    <property type="match status" value="4"/>
</dbReference>